<evidence type="ECO:0000256" key="5">
    <source>
        <dbReference type="ARBA" id="ARBA00019045"/>
    </source>
</evidence>
<feature type="domain" description="Fe2OG dioxygenase" evidence="12">
    <location>
        <begin position="166"/>
        <end position="268"/>
    </location>
</feature>
<evidence type="ECO:0000256" key="3">
    <source>
        <dbReference type="ARBA" id="ARBA00012293"/>
    </source>
</evidence>
<gene>
    <name evidence="13" type="ORF">QO034_02790</name>
</gene>
<accession>A0ABT7FA95</accession>
<keyword evidence="6" id="KW-0266">Ethylene biosynthesis</keyword>
<dbReference type="PANTHER" id="PTHR47990">
    <property type="entry name" value="2-OXOGLUTARATE (2OG) AND FE(II)-DEPENDENT OXYGENASE SUPERFAMILY PROTEIN-RELATED"/>
    <property type="match status" value="1"/>
</dbReference>
<dbReference type="InterPro" id="IPR005123">
    <property type="entry name" value="Oxoglu/Fe-dep_dioxygenase_dom"/>
</dbReference>
<comment type="catalytic activity">
    <reaction evidence="10">
        <text>L-arginine + 2-oxoglutarate + O2 = guanidine + L-glutamate 5-semialdehyde + succinate + CO2</text>
        <dbReference type="Rhea" id="RHEA:31535"/>
        <dbReference type="ChEBI" id="CHEBI:15379"/>
        <dbReference type="ChEBI" id="CHEBI:16526"/>
        <dbReference type="ChEBI" id="CHEBI:16810"/>
        <dbReference type="ChEBI" id="CHEBI:30031"/>
        <dbReference type="ChEBI" id="CHEBI:30087"/>
        <dbReference type="ChEBI" id="CHEBI:32682"/>
        <dbReference type="ChEBI" id="CHEBI:58066"/>
        <dbReference type="EC" id="1.14.20.7"/>
    </reaction>
</comment>
<dbReference type="RefSeq" id="WP_284483978.1">
    <property type="nucleotide sequence ID" value="NZ_JASNJE010000002.1"/>
</dbReference>
<dbReference type="InterPro" id="IPR027443">
    <property type="entry name" value="IPNS-like_sf"/>
</dbReference>
<reference evidence="13 14" key="1">
    <citation type="submission" date="2023-05" db="EMBL/GenBank/DDBJ databases">
        <title>Sedimentitalea sp. nov. JM2-8.</title>
        <authorList>
            <person name="Huang J."/>
        </authorList>
    </citation>
    <scope>NUCLEOTIDE SEQUENCE [LARGE SCALE GENOMIC DNA]</scope>
    <source>
        <strain evidence="13 14">JM2-8</strain>
    </source>
</reference>
<comment type="cofactor">
    <cofactor evidence="1">
        <name>Fe(2+)</name>
        <dbReference type="ChEBI" id="CHEBI:29033"/>
    </cofactor>
</comment>
<keyword evidence="11" id="KW-0408">Iron</keyword>
<dbReference type="Gene3D" id="2.60.120.330">
    <property type="entry name" value="B-lactam Antibiotic, Isopenicillin N Synthase, Chain"/>
    <property type="match status" value="1"/>
</dbReference>
<evidence type="ECO:0000256" key="2">
    <source>
        <dbReference type="ARBA" id="ARBA00004767"/>
    </source>
</evidence>
<comment type="similarity">
    <text evidence="11">Belongs to the iron/ascorbate-dependent oxidoreductase family.</text>
</comment>
<keyword evidence="11" id="KW-0560">Oxidoreductase</keyword>
<comment type="pathway">
    <text evidence="2">Alkene biosynthesis; ethylene biosynthesis via 2-oxoglutarate.</text>
</comment>
<sequence>MIPELDLRNLLRRDPGEMSVLARAVQEVGFLTVSGTDLTSDRVERVLDAYRAFFRLPDDDKRAVDMARTGANRGWGAPKSEQVDPDANPDFKEVFDCGYELPDRHPFEKRNLGVYAPNQWPEKPLGFRAEIEAYYSEAISVGREILSAISDALGQSSASFADAFDPPMALLRGNFYSARPEWAGDKDFGIAAHTDYGCLTLLAMDGAPGLEVRMPDGRWEPIIAAPGTFVINFGEMLEMWSGGRIKATLHRVIGGAWERISVPLFLNPAYDTNVAPPGSGQIILAGEHLSRRFNETYLHLKTAG</sequence>
<dbReference type="EC" id="1.13.12.19" evidence="4"/>
<comment type="caution">
    <text evidence="13">The sequence shown here is derived from an EMBL/GenBank/DDBJ whole genome shotgun (WGS) entry which is preliminary data.</text>
</comment>
<dbReference type="Pfam" id="PF14226">
    <property type="entry name" value="DIOX_N"/>
    <property type="match status" value="1"/>
</dbReference>
<dbReference type="PROSITE" id="PS51471">
    <property type="entry name" value="FE2OG_OXY"/>
    <property type="match status" value="1"/>
</dbReference>
<dbReference type="InterPro" id="IPR044861">
    <property type="entry name" value="IPNS-like_FE2OG_OXY"/>
</dbReference>
<evidence type="ECO:0000256" key="8">
    <source>
        <dbReference type="ARBA" id="ARBA00031282"/>
    </source>
</evidence>
<dbReference type="Proteomes" id="UP001227126">
    <property type="component" value="Unassembled WGS sequence"/>
</dbReference>
<protein>
    <recommendedName>
        <fullName evidence="5">2-oxoglutarate-dependent ethylene/succinate-forming enzyme</fullName>
        <ecNumber evidence="4">1.13.12.19</ecNumber>
        <ecNumber evidence="3">1.14.20.7</ecNumber>
    </recommendedName>
    <alternativeName>
        <fullName evidence="7">2-oxoglutarate dioxygenase (ethylene-forming)</fullName>
    </alternativeName>
    <alternativeName>
        <fullName evidence="8">2-oxoglutarate/L-arginine monooxygenase/decarboxylase (succinate-forming)</fullName>
    </alternativeName>
</protein>
<evidence type="ECO:0000256" key="6">
    <source>
        <dbReference type="ARBA" id="ARBA00022666"/>
    </source>
</evidence>
<evidence type="ECO:0000256" key="10">
    <source>
        <dbReference type="ARBA" id="ARBA00049359"/>
    </source>
</evidence>
<dbReference type="InterPro" id="IPR026992">
    <property type="entry name" value="DIOX_N"/>
</dbReference>
<evidence type="ECO:0000313" key="14">
    <source>
        <dbReference type="Proteomes" id="UP001227126"/>
    </source>
</evidence>
<dbReference type="SUPFAM" id="SSF51197">
    <property type="entry name" value="Clavaminate synthase-like"/>
    <property type="match status" value="1"/>
</dbReference>
<comment type="catalytic activity">
    <reaction evidence="9">
        <text>2-oxoglutarate + O2 + 2 H(+) = ethene + 3 CO2 + H2O</text>
        <dbReference type="Rhea" id="RHEA:31523"/>
        <dbReference type="ChEBI" id="CHEBI:15377"/>
        <dbReference type="ChEBI" id="CHEBI:15378"/>
        <dbReference type="ChEBI" id="CHEBI:15379"/>
        <dbReference type="ChEBI" id="CHEBI:16526"/>
        <dbReference type="ChEBI" id="CHEBI:16810"/>
        <dbReference type="ChEBI" id="CHEBI:18153"/>
        <dbReference type="EC" id="1.13.12.19"/>
    </reaction>
</comment>
<organism evidence="13 14">
    <name type="scientific">Sedimentitalea xiamensis</name>
    <dbReference type="NCBI Taxonomy" id="3050037"/>
    <lineage>
        <taxon>Bacteria</taxon>
        <taxon>Pseudomonadati</taxon>
        <taxon>Pseudomonadota</taxon>
        <taxon>Alphaproteobacteria</taxon>
        <taxon>Rhodobacterales</taxon>
        <taxon>Paracoccaceae</taxon>
        <taxon>Sedimentitalea</taxon>
    </lineage>
</organism>
<keyword evidence="14" id="KW-1185">Reference proteome</keyword>
<name>A0ABT7FA95_9RHOB</name>
<evidence type="ECO:0000313" key="13">
    <source>
        <dbReference type="EMBL" id="MDK3072024.1"/>
    </source>
</evidence>
<evidence type="ECO:0000259" key="12">
    <source>
        <dbReference type="PROSITE" id="PS51471"/>
    </source>
</evidence>
<dbReference type="InterPro" id="IPR050231">
    <property type="entry name" value="Iron_ascorbate_oxido_reductase"/>
</dbReference>
<evidence type="ECO:0000256" key="11">
    <source>
        <dbReference type="RuleBase" id="RU003682"/>
    </source>
</evidence>
<evidence type="ECO:0000256" key="9">
    <source>
        <dbReference type="ARBA" id="ARBA00047725"/>
    </source>
</evidence>
<keyword evidence="11" id="KW-0479">Metal-binding</keyword>
<evidence type="ECO:0000256" key="7">
    <source>
        <dbReference type="ARBA" id="ARBA00031011"/>
    </source>
</evidence>
<evidence type="ECO:0000256" key="4">
    <source>
        <dbReference type="ARBA" id="ARBA00012531"/>
    </source>
</evidence>
<dbReference type="EMBL" id="JASNJE010000002">
    <property type="protein sequence ID" value="MDK3072024.1"/>
    <property type="molecule type" value="Genomic_DNA"/>
</dbReference>
<dbReference type="Pfam" id="PF03171">
    <property type="entry name" value="2OG-FeII_Oxy"/>
    <property type="match status" value="1"/>
</dbReference>
<dbReference type="EC" id="1.14.20.7" evidence="3"/>
<evidence type="ECO:0000256" key="1">
    <source>
        <dbReference type="ARBA" id="ARBA00001954"/>
    </source>
</evidence>
<proteinExistence type="inferred from homology"/>